<feature type="region of interest" description="Disordered" evidence="1">
    <location>
        <begin position="488"/>
        <end position="513"/>
    </location>
</feature>
<reference evidence="2 3" key="1">
    <citation type="submission" date="2020-04" db="EMBL/GenBank/DDBJ databases">
        <title>MicrobeNet Type strains.</title>
        <authorList>
            <person name="Nicholson A.C."/>
        </authorList>
    </citation>
    <scope>NUCLEOTIDE SEQUENCE [LARGE SCALE GENOMIC DNA]</scope>
    <source>
        <strain evidence="2 3">DSM 44113</strain>
    </source>
</reference>
<sequence length="513" mass="53819">MPFVGWVYGLVEWASKPGELAREGAKETLTSALDTLTLKNLEAGQAAANTGEVQVTTSDVDVHADHGGYVTFTLPDLEGGEPKAWYILATPDSPGNFTTQVPTAPDEELVERADGAVVLVNTTTGQTVRTVKTPWAKDALGREQPTWYSIEKIDDTTSTVTQHIQPNKGALYPLIADGPDNGTGADGKQITVQRLPNGQEVVHENGVDSVIGNPNPGEERALPPAPKVAPSQTFEPQTSTADNGNGTTTVTTTDHSGKTSTRTAPTTEVDNALGQRAENERQRQQDINSRLRGSWHPAPAQDLPQAESRDTPSASAPVDASWGSVTNPNAVAHDLANTALRGSVAAPVTSTSSGTGGGIEYGKPDAGQEAIDAANRINSWAVPAREKLQQEIAAKSAELQAVKDRPIDYSKGTISMPYPVNADPIPIDAVKKAADSQTLEQQLAALVQRYLSIPVVDVTKAITQILPNGSRNYTAPLIGIDGKTASTPKGGVNHPGFPGGSLSWLPGPAGQAG</sequence>
<dbReference type="RefSeq" id="WP_168547898.1">
    <property type="nucleotide sequence ID" value="NZ_JAAXOQ010000068.1"/>
</dbReference>
<organism evidence="2 3">
    <name type="scientific">Tsukamurella spumae</name>
    <dbReference type="NCBI Taxonomy" id="44753"/>
    <lineage>
        <taxon>Bacteria</taxon>
        <taxon>Bacillati</taxon>
        <taxon>Actinomycetota</taxon>
        <taxon>Actinomycetes</taxon>
        <taxon>Mycobacteriales</taxon>
        <taxon>Tsukamurellaceae</taxon>
        <taxon>Tsukamurella</taxon>
    </lineage>
</organism>
<evidence type="ECO:0000256" key="1">
    <source>
        <dbReference type="SAM" id="MobiDB-lite"/>
    </source>
</evidence>
<dbReference type="AlphaFoldDB" id="A0A846X7H7"/>
<protein>
    <submittedName>
        <fullName evidence="2">Uncharacterized protein</fullName>
    </submittedName>
</protein>
<feature type="region of interest" description="Disordered" evidence="1">
    <location>
        <begin position="345"/>
        <end position="364"/>
    </location>
</feature>
<name>A0A846X7H7_9ACTN</name>
<feature type="compositionally biased region" description="Polar residues" evidence="1">
    <location>
        <begin position="230"/>
        <end position="239"/>
    </location>
</feature>
<accession>A0A846X7H7</accession>
<proteinExistence type="predicted"/>
<gene>
    <name evidence="2" type="ORF">HF999_22060</name>
</gene>
<dbReference type="EMBL" id="JAAXOQ010000068">
    <property type="protein sequence ID" value="NKY21033.1"/>
    <property type="molecule type" value="Genomic_DNA"/>
</dbReference>
<keyword evidence="3" id="KW-1185">Reference proteome</keyword>
<feature type="compositionally biased region" description="Low complexity" evidence="1">
    <location>
        <begin position="240"/>
        <end position="263"/>
    </location>
</feature>
<comment type="caution">
    <text evidence="2">The sequence shown here is derived from an EMBL/GenBank/DDBJ whole genome shotgun (WGS) entry which is preliminary data.</text>
</comment>
<evidence type="ECO:0000313" key="2">
    <source>
        <dbReference type="EMBL" id="NKY21033.1"/>
    </source>
</evidence>
<evidence type="ECO:0000313" key="3">
    <source>
        <dbReference type="Proteomes" id="UP000582646"/>
    </source>
</evidence>
<feature type="region of interest" description="Disordered" evidence="1">
    <location>
        <begin position="206"/>
        <end position="325"/>
    </location>
</feature>
<dbReference type="Proteomes" id="UP000582646">
    <property type="component" value="Unassembled WGS sequence"/>
</dbReference>